<dbReference type="InterPro" id="IPR050345">
    <property type="entry name" value="Aliph_Amidase/BUP"/>
</dbReference>
<dbReference type="GO" id="GO:0050126">
    <property type="term" value="F:N-carbamoylputrescine amidase activity"/>
    <property type="evidence" value="ECO:0007669"/>
    <property type="project" value="TreeGrafter"/>
</dbReference>
<evidence type="ECO:0000259" key="2">
    <source>
        <dbReference type="PROSITE" id="PS50263"/>
    </source>
</evidence>
<proteinExistence type="predicted"/>
<reference evidence="3" key="1">
    <citation type="submission" date="2020-02" db="EMBL/GenBank/DDBJ databases">
        <authorList>
            <person name="Meier V. D."/>
        </authorList>
    </citation>
    <scope>NUCLEOTIDE SEQUENCE</scope>
    <source>
        <strain evidence="3">AVDCRST_MAG64</strain>
    </source>
</reference>
<organism evidence="3">
    <name type="scientific">uncultured Phycisphaerae bacterium</name>
    <dbReference type="NCBI Taxonomy" id="904963"/>
    <lineage>
        <taxon>Bacteria</taxon>
        <taxon>Pseudomonadati</taxon>
        <taxon>Planctomycetota</taxon>
        <taxon>Phycisphaerae</taxon>
        <taxon>environmental samples</taxon>
    </lineage>
</organism>
<dbReference type="PANTHER" id="PTHR43674">
    <property type="entry name" value="NITRILASE C965.09-RELATED"/>
    <property type="match status" value="1"/>
</dbReference>
<dbReference type="CDD" id="cd07197">
    <property type="entry name" value="nitrilase"/>
    <property type="match status" value="1"/>
</dbReference>
<name>A0A6J4NNW0_9BACT</name>
<dbReference type="InterPro" id="IPR003010">
    <property type="entry name" value="C-N_Hydrolase"/>
</dbReference>
<dbReference type="PROSITE" id="PS50263">
    <property type="entry name" value="CN_HYDROLASE"/>
    <property type="match status" value="1"/>
</dbReference>
<evidence type="ECO:0000313" key="3">
    <source>
        <dbReference type="EMBL" id="CAA9393417.1"/>
    </source>
</evidence>
<accession>A0A6J4NNW0</accession>
<sequence>GLRTAMSTAPAVTVAAVQMRSAFGQVEANAARLTAWVHAAADAGASLVVAPECAVPGYASDDLRQVWHAAGRPIDPWFRGRDVMTAAEPVPGPTTDRFARLARDRGVYLLVGLIEKSGRDAYNASVLLSPGGEIVGHHRKRWPWPAVEPAWATPGDLPPVMCQTPFGRVGVAVCYDIHRVKRLYRPGSLWTLLFPAAWVDVEPPDLHFDRRFPAVARVLGCHVVFANRCLGRGARWFGSGESTIYHADGRVAARSPERFEEGLVLAELPTADAT</sequence>
<keyword evidence="1" id="KW-0378">Hydrolase</keyword>
<dbReference type="EMBL" id="CADCUQ010000298">
    <property type="protein sequence ID" value="CAA9393417.1"/>
    <property type="molecule type" value="Genomic_DNA"/>
</dbReference>
<gene>
    <name evidence="3" type="ORF">AVDCRST_MAG64-1292</name>
</gene>
<protein>
    <recommendedName>
        <fullName evidence="2">CN hydrolase domain-containing protein</fullName>
    </recommendedName>
</protein>
<dbReference type="Gene3D" id="3.60.110.10">
    <property type="entry name" value="Carbon-nitrogen hydrolase"/>
    <property type="match status" value="1"/>
</dbReference>
<dbReference type="PANTHER" id="PTHR43674:SF2">
    <property type="entry name" value="BETA-UREIDOPROPIONASE"/>
    <property type="match status" value="1"/>
</dbReference>
<dbReference type="AlphaFoldDB" id="A0A6J4NNW0"/>
<dbReference type="InterPro" id="IPR036526">
    <property type="entry name" value="C-N_Hydrolase_sf"/>
</dbReference>
<dbReference type="Pfam" id="PF00795">
    <property type="entry name" value="CN_hydrolase"/>
    <property type="match status" value="1"/>
</dbReference>
<dbReference type="SUPFAM" id="SSF56317">
    <property type="entry name" value="Carbon-nitrogen hydrolase"/>
    <property type="match status" value="1"/>
</dbReference>
<dbReference type="GO" id="GO:0033388">
    <property type="term" value="P:putrescine biosynthetic process from arginine"/>
    <property type="evidence" value="ECO:0007669"/>
    <property type="project" value="TreeGrafter"/>
</dbReference>
<feature type="domain" description="CN hydrolase" evidence="2">
    <location>
        <begin position="12"/>
        <end position="270"/>
    </location>
</feature>
<feature type="non-terminal residue" evidence="3">
    <location>
        <position position="1"/>
    </location>
</feature>
<evidence type="ECO:0000256" key="1">
    <source>
        <dbReference type="ARBA" id="ARBA00022801"/>
    </source>
</evidence>